<gene>
    <name evidence="3" type="ORF">C7380_106143</name>
</gene>
<evidence type="ECO:0000313" key="3">
    <source>
        <dbReference type="EMBL" id="PWJ95335.1"/>
    </source>
</evidence>
<feature type="domain" description="CRISPR type III-associated protein" evidence="2">
    <location>
        <begin position="8"/>
        <end position="310"/>
    </location>
</feature>
<organism evidence="3 4">
    <name type="scientific">Oceanotoga teriensis</name>
    <dbReference type="NCBI Taxonomy" id="515440"/>
    <lineage>
        <taxon>Bacteria</taxon>
        <taxon>Thermotogati</taxon>
        <taxon>Thermotogota</taxon>
        <taxon>Thermotogae</taxon>
        <taxon>Petrotogales</taxon>
        <taxon>Petrotogaceae</taxon>
        <taxon>Oceanotoga</taxon>
    </lineage>
</organism>
<dbReference type="NCBIfam" id="TIGR02580">
    <property type="entry name" value="cas_RAMP_Cmr4"/>
    <property type="match status" value="1"/>
</dbReference>
<dbReference type="InterPro" id="IPR005537">
    <property type="entry name" value="RAMP_III_fam"/>
</dbReference>
<dbReference type="PANTHER" id="PTHR36700:SF1">
    <property type="entry name" value="CRISPR SYSTEM CMR SUBUNIT CMR4"/>
    <property type="match status" value="1"/>
</dbReference>
<evidence type="ECO:0000313" key="4">
    <source>
        <dbReference type="Proteomes" id="UP000245921"/>
    </source>
</evidence>
<keyword evidence="1" id="KW-0051">Antiviral defense</keyword>
<dbReference type="RefSeq" id="WP_109604580.1">
    <property type="nucleotide sequence ID" value="NZ_QGGI01000006.1"/>
</dbReference>
<sequence length="312" mass="35965">MKSEFFYIKALTPIHAGSGETLGYVDMPIQREQHSDIPKIEASTLKGCIKNKVYKLEKIYEENTNEETKIKYELVFGSEKGEDRASFLGFTDAVLLFFPVKSDKDIFKLITCPYLLNRWVNDLDEIKEEIKEIKEGEYVSLFEDKDKNKKIYLEEYVFNKSEIFNGESEGKEISKLLKSKIKGIEENKIVILNDTDFIDLVNMYTEVITRNKIDSFTGVSAKTGLFTEEYLPSETILYFKVFENNIIHSSSDDNDSKKDDNYLKKDDNDLKKGVINSLKNFETILKYLKEEMGNVFQIGGNSTIGKGIVKRI</sequence>
<dbReference type="EMBL" id="QGGI01000006">
    <property type="protein sequence ID" value="PWJ95335.1"/>
    <property type="molecule type" value="Genomic_DNA"/>
</dbReference>
<evidence type="ECO:0000256" key="1">
    <source>
        <dbReference type="ARBA" id="ARBA00023118"/>
    </source>
</evidence>
<dbReference type="AlphaFoldDB" id="A0AA45C7J7"/>
<comment type="caution">
    <text evidence="3">The sequence shown here is derived from an EMBL/GenBank/DDBJ whole genome shotgun (WGS) entry which is preliminary data.</text>
</comment>
<dbReference type="InterPro" id="IPR013410">
    <property type="entry name" value="CRISPR-assoc_RAMP_Cmr4"/>
</dbReference>
<reference evidence="3 4" key="1">
    <citation type="submission" date="2018-05" db="EMBL/GenBank/DDBJ databases">
        <title>Genomic Encyclopedia of Type Strains, Phase IV (KMG-IV): sequencing the most valuable type-strain genomes for metagenomic binning, comparative biology and taxonomic classification.</title>
        <authorList>
            <person name="Goeker M."/>
        </authorList>
    </citation>
    <scope>NUCLEOTIDE SEQUENCE [LARGE SCALE GENOMIC DNA]</scope>
    <source>
        <strain evidence="3 4">DSM 24906</strain>
    </source>
</reference>
<name>A0AA45C7J7_9BACT</name>
<evidence type="ECO:0000259" key="2">
    <source>
        <dbReference type="Pfam" id="PF03787"/>
    </source>
</evidence>
<keyword evidence="4" id="KW-1185">Reference proteome</keyword>
<dbReference type="Proteomes" id="UP000245921">
    <property type="component" value="Unassembled WGS sequence"/>
</dbReference>
<accession>A0AA45C7J7</accession>
<proteinExistence type="predicted"/>
<dbReference type="Pfam" id="PF03787">
    <property type="entry name" value="RAMPs"/>
    <property type="match status" value="1"/>
</dbReference>
<dbReference type="GO" id="GO:0051607">
    <property type="term" value="P:defense response to virus"/>
    <property type="evidence" value="ECO:0007669"/>
    <property type="project" value="UniProtKB-KW"/>
</dbReference>
<dbReference type="PANTHER" id="PTHR36700">
    <property type="entry name" value="CRISPR SYSTEM CMR SUBUNIT CMR4"/>
    <property type="match status" value="1"/>
</dbReference>
<protein>
    <submittedName>
        <fullName evidence="3">CRISPR-associated protein Cmr4</fullName>
    </submittedName>
</protein>